<accession>A0ACA9M8T2</accession>
<reference evidence="1" key="1">
    <citation type="submission" date="2021-06" db="EMBL/GenBank/DDBJ databases">
        <authorList>
            <person name="Kallberg Y."/>
            <person name="Tangrot J."/>
            <person name="Rosling A."/>
        </authorList>
    </citation>
    <scope>NUCLEOTIDE SEQUENCE</scope>
    <source>
        <strain evidence="1">IL203A</strain>
    </source>
</reference>
<dbReference type="EMBL" id="CAJVPU010007806">
    <property type="protein sequence ID" value="CAG8576926.1"/>
    <property type="molecule type" value="Genomic_DNA"/>
</dbReference>
<gene>
    <name evidence="1" type="ORF">DHETER_LOCUS6304</name>
</gene>
<organism evidence="1 2">
    <name type="scientific">Dentiscutata heterogama</name>
    <dbReference type="NCBI Taxonomy" id="1316150"/>
    <lineage>
        <taxon>Eukaryota</taxon>
        <taxon>Fungi</taxon>
        <taxon>Fungi incertae sedis</taxon>
        <taxon>Mucoromycota</taxon>
        <taxon>Glomeromycotina</taxon>
        <taxon>Glomeromycetes</taxon>
        <taxon>Diversisporales</taxon>
        <taxon>Gigasporaceae</taxon>
        <taxon>Dentiscutata</taxon>
    </lineage>
</organism>
<comment type="caution">
    <text evidence="1">The sequence shown here is derived from an EMBL/GenBank/DDBJ whole genome shotgun (WGS) entry which is preliminary data.</text>
</comment>
<sequence length="467" mass="53260">MNSEFSAPDNIDNSAINVNESLEESLQFEHSLQEQFSYYQIFQYDFSKSLISLCSTKNLFNQTVSQSLQKLFDANQQELGYMPNESEGNFFKTAKWSPDGTCILTSSNDNTLRVFNLPLNIFNAKEEQDMVPALCSHSGESVYECCWYPQMSSQDPDTCFFLSSSREHPVHLWDAYTGKLKCSYIIINHREQIVGPNSLTFNLDGSKIYCGYKNMIKIYYTSRPGSDGEEYPTTPTRKSKEGQKGVISYLAFNPDRSGLYAAGSYSESIGLYDERNNELLFLLRGTLNEPIGGVIQVQFSPDGHYLFSTSRRNNSICCWDIRNSGEVLYRLQRQSNTNQRLTFDIDHYGRLLVTGDQEGKIIVYDLANPNDDGVPRMVLKMVGHKDAVSATTFHPYSPLIASCSGQRKFDLLVKENIKIDFTDNNSKLDSLEIESKCNNIVQDNSLKIWKVEGNYEWHLYEQDLNQS</sequence>
<proteinExistence type="predicted"/>
<name>A0ACA9M8T2_9GLOM</name>
<evidence type="ECO:0000313" key="1">
    <source>
        <dbReference type="EMBL" id="CAG8576926.1"/>
    </source>
</evidence>
<evidence type="ECO:0000313" key="2">
    <source>
        <dbReference type="Proteomes" id="UP000789702"/>
    </source>
</evidence>
<dbReference type="Proteomes" id="UP000789702">
    <property type="component" value="Unassembled WGS sequence"/>
</dbReference>
<protein>
    <submittedName>
        <fullName evidence="1">3560_t:CDS:1</fullName>
    </submittedName>
</protein>
<keyword evidence="2" id="KW-1185">Reference proteome</keyword>